<feature type="domain" description="Pyrrolo-quinoline quinone repeat" evidence="4">
    <location>
        <begin position="23"/>
        <end position="254"/>
    </location>
</feature>
<dbReference type="SMART" id="SM00564">
    <property type="entry name" value="PQQ"/>
    <property type="match status" value="6"/>
</dbReference>
<dbReference type="Pfam" id="PF13360">
    <property type="entry name" value="PQQ_2"/>
    <property type="match status" value="1"/>
</dbReference>
<dbReference type="Gene3D" id="2.130.10.10">
    <property type="entry name" value="YVTN repeat-like/Quinoprotein amine dehydrogenase"/>
    <property type="match status" value="1"/>
</dbReference>
<name>A0A0R2XUS4_9GAMM</name>
<sequence length="329" mass="34974">QGKIFNLITPALDGARLFAASADGTVAAYSANDGALLWRERLDETITGGVGAGYGLVLVGTEAAEVVALDQETGALLWAMPVSSEVLSAPKTNGDIVVVQTVDEKLVALEATNGEQRWTYETTLPALTLRGTSSPVFASGGKVLAGFSNGTLVAVEANDGVWSWEERVAVPEGQYDIDRVIDIDGQLLVDGSRVLASSYQGNLMALDVNTGRIVWGREASSYHGIERGFGNLYYVDDEGIITAVRDNSDDVVWENSDLKFRSVSAPRAVGNYIAVTDFEGYVHLLSQIDGRIVGRTRADSDGVRAAMISGGGLLYVYGNSGKLSAFRPN</sequence>
<keyword evidence="2" id="KW-0472">Membrane</keyword>
<dbReference type="InterPro" id="IPR015943">
    <property type="entry name" value="WD40/YVTN_repeat-like_dom_sf"/>
</dbReference>
<dbReference type="InterPro" id="IPR018391">
    <property type="entry name" value="PQQ_b-propeller_rpt"/>
</dbReference>
<dbReference type="NCBIfam" id="TIGR03300">
    <property type="entry name" value="assembly_YfgL"/>
    <property type="match status" value="1"/>
</dbReference>
<protein>
    <submittedName>
        <fullName evidence="5">Outer membrane protein assembly factor BamB</fullName>
    </submittedName>
</protein>
<dbReference type="Proteomes" id="UP000052124">
    <property type="component" value="Unassembled WGS sequence"/>
</dbReference>
<evidence type="ECO:0000256" key="2">
    <source>
        <dbReference type="ARBA" id="ARBA00023136"/>
    </source>
</evidence>
<evidence type="ECO:0000313" key="6">
    <source>
        <dbReference type="Proteomes" id="UP000052124"/>
    </source>
</evidence>
<dbReference type="PANTHER" id="PTHR34512:SF30">
    <property type="entry name" value="OUTER MEMBRANE PROTEIN ASSEMBLY FACTOR BAMB"/>
    <property type="match status" value="1"/>
</dbReference>
<gene>
    <name evidence="5" type="ORF">ABS26_03795</name>
</gene>
<keyword evidence="1" id="KW-0732">Signal</keyword>
<keyword evidence="3" id="KW-0998">Cell outer membrane</keyword>
<evidence type="ECO:0000313" key="5">
    <source>
        <dbReference type="EMBL" id="KRP38419.1"/>
    </source>
</evidence>
<evidence type="ECO:0000256" key="3">
    <source>
        <dbReference type="ARBA" id="ARBA00023237"/>
    </source>
</evidence>
<dbReference type="AlphaFoldDB" id="A0A0R2XUS4"/>
<feature type="non-terminal residue" evidence="5">
    <location>
        <position position="1"/>
    </location>
</feature>
<reference evidence="5 6" key="1">
    <citation type="submission" date="2015-10" db="EMBL/GenBank/DDBJ databases">
        <title>Metagenome-Assembled Genomes uncover a global brackish microbiome.</title>
        <authorList>
            <person name="Hugerth L.W."/>
            <person name="Larsson J."/>
            <person name="Alneberg J."/>
            <person name="Lindh M.V."/>
            <person name="Legrand C."/>
            <person name="Pinhassi J."/>
            <person name="Andersson A.F."/>
        </authorList>
    </citation>
    <scope>NUCLEOTIDE SEQUENCE [LARGE SCALE GENOMIC DNA]</scope>
    <source>
        <strain evidence="5">BACL3 MAG-120531-bin86</strain>
    </source>
</reference>
<dbReference type="PANTHER" id="PTHR34512">
    <property type="entry name" value="CELL SURFACE PROTEIN"/>
    <property type="match status" value="1"/>
</dbReference>
<dbReference type="EMBL" id="LIDH01000155">
    <property type="protein sequence ID" value="KRP38419.1"/>
    <property type="molecule type" value="Genomic_DNA"/>
</dbReference>
<organism evidence="5 6">
    <name type="scientific">OM182 bacterium BACL3 MAG-120531-bin86</name>
    <dbReference type="NCBI Taxonomy" id="1655628"/>
    <lineage>
        <taxon>Bacteria</taxon>
        <taxon>Pseudomonadati</taxon>
        <taxon>Pseudomonadota</taxon>
        <taxon>Gammaproteobacteria</taxon>
        <taxon>OMG group</taxon>
        <taxon>OM182 clade</taxon>
    </lineage>
</organism>
<dbReference type="InterPro" id="IPR002372">
    <property type="entry name" value="PQQ_rpt_dom"/>
</dbReference>
<proteinExistence type="inferred from homology"/>
<dbReference type="InterPro" id="IPR017687">
    <property type="entry name" value="BamB"/>
</dbReference>
<evidence type="ECO:0000256" key="1">
    <source>
        <dbReference type="ARBA" id="ARBA00022729"/>
    </source>
</evidence>
<dbReference type="HAMAP" id="MF_00923">
    <property type="entry name" value="OM_assembly_BamB"/>
    <property type="match status" value="1"/>
</dbReference>
<dbReference type="SUPFAM" id="SSF50998">
    <property type="entry name" value="Quinoprotein alcohol dehydrogenase-like"/>
    <property type="match status" value="1"/>
</dbReference>
<evidence type="ECO:0000259" key="4">
    <source>
        <dbReference type="Pfam" id="PF13360"/>
    </source>
</evidence>
<accession>A0A0R2XUS4</accession>
<comment type="caution">
    <text evidence="5">The sequence shown here is derived from an EMBL/GenBank/DDBJ whole genome shotgun (WGS) entry which is preliminary data.</text>
</comment>
<dbReference type="InterPro" id="IPR011047">
    <property type="entry name" value="Quinoprotein_ADH-like_sf"/>
</dbReference>